<dbReference type="Pfam" id="PF13205">
    <property type="entry name" value="Big_5"/>
    <property type="match status" value="1"/>
</dbReference>
<evidence type="ECO:0000256" key="1">
    <source>
        <dbReference type="ARBA" id="ARBA00022729"/>
    </source>
</evidence>
<protein>
    <recommendedName>
        <fullName evidence="4">SbsA Ig-like domain-containing protein</fullName>
    </recommendedName>
</protein>
<feature type="chain" id="PRO_5019198671" description="SbsA Ig-like domain-containing protein" evidence="3">
    <location>
        <begin position="23"/>
        <end position="623"/>
    </location>
</feature>
<evidence type="ECO:0000313" key="6">
    <source>
        <dbReference type="Proteomes" id="UP000284379"/>
    </source>
</evidence>
<gene>
    <name evidence="5" type="ORF">DW888_06830</name>
</gene>
<accession>A0A413VSL5</accession>
<feature type="domain" description="SbsA Ig-like" evidence="4">
    <location>
        <begin position="33"/>
        <end position="132"/>
    </location>
</feature>
<dbReference type="InterPro" id="IPR032812">
    <property type="entry name" value="SbsA_Ig"/>
</dbReference>
<dbReference type="RefSeq" id="WP_007483343.1">
    <property type="nucleotide sequence ID" value="NZ_CABJFV010000004.1"/>
</dbReference>
<dbReference type="EMBL" id="QSGO01000004">
    <property type="protein sequence ID" value="RHB36553.1"/>
    <property type="molecule type" value="Genomic_DNA"/>
</dbReference>
<evidence type="ECO:0000259" key="4">
    <source>
        <dbReference type="Pfam" id="PF13205"/>
    </source>
</evidence>
<sequence length="623" mass="71188">MKRLIRKVLAVVTVIAALYSCASIGRPDGGPLDETPPRFIGSTPAAGALNNTKTKVSLSFDEFIKLEKANEKVVISPPQVQQPEIKASGKKISVNLLDSLKPNTTYTIDFSDAIVDNNEGNPLGNFAFTFSTGSAIDTMEVSGTLLEASNLEPVKGMLVGMHSNLSDTAFTKLPFDRVARTDSRGHFTIRGVAPGKYRIFGLMDADQNFAFSQKSEALAFNDSLVIPRWEERIRQDTTWVDSLTIDTVVERKYTYYLPDNVILRSFKEDLFSQYLVKNERLTPEKFTLYFAAKADTLPVLKGLNFDERDAFIIEKNLTNDTIHYWVKDSLLYKQDTLSLSLNYLYTDTLNQLVPRTDTLNLVAKTVKKAVDEPKKKKKKKGEEEEPEPTKFLHVSTYIPSTMDVYDYISLSFDEPIASFDSAAIHLKQKVDTLWEDIPFIFEQDSLQLRKYNLYYEWEPTREYEFSVDSTAFHGIYGLFTDKIKQNIKVRSLEEYGAIYFNVSGCDSIAFVELLDTQDKVVRKVPVVNGQADFYFLNPGKYCARLINDTNGNGVWDSGEYETKRQPEMVYYYPQILEPKANWEVEQTWDVKALPLDKQKPDELKKQKPDEDKKKKDRNNNRRN</sequence>
<name>A0A413VSL5_9BACE</name>
<evidence type="ECO:0000313" key="5">
    <source>
        <dbReference type="EMBL" id="RHB36553.1"/>
    </source>
</evidence>
<feature type="signal peptide" evidence="3">
    <location>
        <begin position="1"/>
        <end position="22"/>
    </location>
</feature>
<evidence type="ECO:0000256" key="2">
    <source>
        <dbReference type="SAM" id="MobiDB-lite"/>
    </source>
</evidence>
<dbReference type="AlphaFoldDB" id="A0A413VSL5"/>
<organism evidence="5 6">
    <name type="scientific">Bacteroides nordii</name>
    <dbReference type="NCBI Taxonomy" id="291645"/>
    <lineage>
        <taxon>Bacteria</taxon>
        <taxon>Pseudomonadati</taxon>
        <taxon>Bacteroidota</taxon>
        <taxon>Bacteroidia</taxon>
        <taxon>Bacteroidales</taxon>
        <taxon>Bacteroidaceae</taxon>
        <taxon>Bacteroides</taxon>
    </lineage>
</organism>
<dbReference type="Proteomes" id="UP000284379">
    <property type="component" value="Unassembled WGS sequence"/>
</dbReference>
<keyword evidence="1 3" id="KW-0732">Signal</keyword>
<feature type="region of interest" description="Disordered" evidence="2">
    <location>
        <begin position="595"/>
        <end position="623"/>
    </location>
</feature>
<comment type="caution">
    <text evidence="5">The sequence shown here is derived from an EMBL/GenBank/DDBJ whole genome shotgun (WGS) entry which is preliminary data.</text>
</comment>
<proteinExistence type="predicted"/>
<reference evidence="5 6" key="1">
    <citation type="submission" date="2018-08" db="EMBL/GenBank/DDBJ databases">
        <title>A genome reference for cultivated species of the human gut microbiota.</title>
        <authorList>
            <person name="Zou Y."/>
            <person name="Xue W."/>
            <person name="Luo G."/>
        </authorList>
    </citation>
    <scope>NUCLEOTIDE SEQUENCE [LARGE SCALE GENOMIC DNA]</scope>
    <source>
        <strain evidence="5 6">AM40-30BH</strain>
    </source>
</reference>
<dbReference type="PROSITE" id="PS51257">
    <property type="entry name" value="PROKAR_LIPOPROTEIN"/>
    <property type="match status" value="1"/>
</dbReference>
<evidence type="ECO:0000256" key="3">
    <source>
        <dbReference type="SAM" id="SignalP"/>
    </source>
</evidence>